<keyword evidence="1" id="KW-0175">Coiled coil</keyword>
<dbReference type="EMBL" id="JAMBOL010000006">
    <property type="protein sequence ID" value="MCM3714293.1"/>
    <property type="molecule type" value="Genomic_DNA"/>
</dbReference>
<reference evidence="2" key="1">
    <citation type="submission" date="2022-05" db="EMBL/GenBank/DDBJ databases">
        <title>Comparative Genomics of Spacecraft Associated Microbes.</title>
        <authorList>
            <person name="Tran M.T."/>
            <person name="Wright A."/>
            <person name="Seuylemezian A."/>
            <person name="Eisen J."/>
            <person name="Coil D."/>
        </authorList>
    </citation>
    <scope>NUCLEOTIDE SEQUENCE</scope>
    <source>
        <strain evidence="2">214.1.1</strain>
    </source>
</reference>
<dbReference type="RefSeq" id="WP_251223084.1">
    <property type="nucleotide sequence ID" value="NZ_JAMBOL010000006.1"/>
</dbReference>
<feature type="coiled-coil region" evidence="1">
    <location>
        <begin position="3"/>
        <end position="30"/>
    </location>
</feature>
<organism evidence="2 3">
    <name type="scientific">Halalkalibacter oceani</name>
    <dbReference type="NCBI Taxonomy" id="1653776"/>
    <lineage>
        <taxon>Bacteria</taxon>
        <taxon>Bacillati</taxon>
        <taxon>Bacillota</taxon>
        <taxon>Bacilli</taxon>
        <taxon>Bacillales</taxon>
        <taxon>Bacillaceae</taxon>
        <taxon>Halalkalibacter</taxon>
    </lineage>
</organism>
<keyword evidence="3" id="KW-1185">Reference proteome</keyword>
<sequence length="173" mass="20221">MKREEIEEAIRATEERMKADQQTLVELKERLEIVVSQEKERLHYISSKEIIDLIYKHTGKKNNMSTIKRWADEGYLGTVLDEKEKFWALPTKQGKKRFLYPKADVYSFLFEKGYLQPQYKVLDRVSVEADGQPPEAGIVVSSQLLKTEFMYTIQLESSFALLKDIPENKLKPC</sequence>
<gene>
    <name evidence="2" type="ORF">M3202_09360</name>
</gene>
<evidence type="ECO:0000313" key="3">
    <source>
        <dbReference type="Proteomes" id="UP001139179"/>
    </source>
</evidence>
<name>A0A9X2IQ60_9BACI</name>
<accession>A0A9X2IQ60</accession>
<dbReference type="AlphaFoldDB" id="A0A9X2IQ60"/>
<proteinExistence type="predicted"/>
<comment type="caution">
    <text evidence="2">The sequence shown here is derived from an EMBL/GenBank/DDBJ whole genome shotgun (WGS) entry which is preliminary data.</text>
</comment>
<evidence type="ECO:0000256" key="1">
    <source>
        <dbReference type="SAM" id="Coils"/>
    </source>
</evidence>
<dbReference type="Proteomes" id="UP001139179">
    <property type="component" value="Unassembled WGS sequence"/>
</dbReference>
<evidence type="ECO:0000313" key="2">
    <source>
        <dbReference type="EMBL" id="MCM3714293.1"/>
    </source>
</evidence>
<protein>
    <submittedName>
        <fullName evidence="2">Uncharacterized protein</fullName>
    </submittedName>
</protein>